<evidence type="ECO:0000256" key="7">
    <source>
        <dbReference type="ARBA" id="ARBA00023136"/>
    </source>
</evidence>
<dbReference type="Pfam" id="PF07715">
    <property type="entry name" value="Plug"/>
    <property type="match status" value="1"/>
</dbReference>
<evidence type="ECO:0000259" key="13">
    <source>
        <dbReference type="Pfam" id="PF07715"/>
    </source>
</evidence>
<dbReference type="AlphaFoldDB" id="A0A5J5IKA0"/>
<dbReference type="GO" id="GO:0044718">
    <property type="term" value="P:siderophore transmembrane transport"/>
    <property type="evidence" value="ECO:0007669"/>
    <property type="project" value="TreeGrafter"/>
</dbReference>
<dbReference type="RefSeq" id="WP_150414850.1">
    <property type="nucleotide sequence ID" value="NZ_VYQF01000002.1"/>
</dbReference>
<keyword evidence="5" id="KW-0732">Signal</keyword>
<dbReference type="Gene3D" id="2.170.130.10">
    <property type="entry name" value="TonB-dependent receptor, plug domain"/>
    <property type="match status" value="1"/>
</dbReference>
<dbReference type="Proteomes" id="UP000326903">
    <property type="component" value="Unassembled WGS sequence"/>
</dbReference>
<dbReference type="InterPro" id="IPR039426">
    <property type="entry name" value="TonB-dep_rcpt-like"/>
</dbReference>
<evidence type="ECO:0000256" key="2">
    <source>
        <dbReference type="ARBA" id="ARBA00022448"/>
    </source>
</evidence>
<evidence type="ECO:0000313" key="15">
    <source>
        <dbReference type="Proteomes" id="UP000326903"/>
    </source>
</evidence>
<accession>A0A5J5IKA0</accession>
<evidence type="ECO:0000259" key="12">
    <source>
        <dbReference type="Pfam" id="PF00593"/>
    </source>
</evidence>
<dbReference type="GO" id="GO:0009279">
    <property type="term" value="C:cell outer membrane"/>
    <property type="evidence" value="ECO:0007669"/>
    <property type="project" value="UniProtKB-SubCell"/>
</dbReference>
<organism evidence="14 15">
    <name type="scientific">Ginsengibacter hankyongi</name>
    <dbReference type="NCBI Taxonomy" id="2607284"/>
    <lineage>
        <taxon>Bacteria</taxon>
        <taxon>Pseudomonadati</taxon>
        <taxon>Bacteroidota</taxon>
        <taxon>Chitinophagia</taxon>
        <taxon>Chitinophagales</taxon>
        <taxon>Chitinophagaceae</taxon>
        <taxon>Ginsengibacter</taxon>
    </lineage>
</organism>
<evidence type="ECO:0000256" key="9">
    <source>
        <dbReference type="ARBA" id="ARBA00023237"/>
    </source>
</evidence>
<evidence type="ECO:0000256" key="1">
    <source>
        <dbReference type="ARBA" id="ARBA00004571"/>
    </source>
</evidence>
<dbReference type="PROSITE" id="PS52016">
    <property type="entry name" value="TONB_DEPENDENT_REC_3"/>
    <property type="match status" value="1"/>
</dbReference>
<dbReference type="Gene3D" id="2.40.170.20">
    <property type="entry name" value="TonB-dependent receptor, beta-barrel domain"/>
    <property type="match status" value="1"/>
</dbReference>
<keyword evidence="9 10" id="KW-0998">Cell outer membrane</keyword>
<feature type="domain" description="TonB-dependent receptor plug" evidence="13">
    <location>
        <begin position="42"/>
        <end position="151"/>
    </location>
</feature>
<dbReference type="InterPro" id="IPR037066">
    <property type="entry name" value="Plug_dom_sf"/>
</dbReference>
<feature type="domain" description="TonB-dependent receptor-like beta-barrel" evidence="12">
    <location>
        <begin position="231"/>
        <end position="620"/>
    </location>
</feature>
<keyword evidence="8 14" id="KW-0675">Receptor</keyword>
<dbReference type="EMBL" id="VYQF01000002">
    <property type="protein sequence ID" value="KAA9039439.1"/>
    <property type="molecule type" value="Genomic_DNA"/>
</dbReference>
<sequence>MKKGIFIAAAVIFSNQLHAQKDTTSKTLDEVIVTANKFPQKVSETGKVVTIITQDQLQKSYGKSLGEVLNQQPGLNINGADNNLGTNQTVYTRGASSANTLIMLDGVPLYDASGISNEFDLNNFALDNIERIEILKGSQSTLYGSDAVAGVINIISKKGEKKPFNLNTDLSAGSYNTYKGGLSISGTNSKGQTYFISYNKIYSKGFSSAYDSTGKRNFDKDGFNQDVIQVNYTFKPIKNTSVRLFGKYNNNHADIDAGAFADDKDYTYHNSNTIAGASVDYKIKTGFIKLQYSYNRFNRNFIDDSTDVGGFSTYQNGRYNGTSNFAEAYANLNLTKHIELLAGVDYRENKTDQLYIYLPDYGFPSLPISGDSAHTNQISGYASLFLKSANGFNLDFGGRWNQHNIYGNNLTYSVNPFFVINNHYKIYANVSSGYRVPSLYQLYSEFGNKDLKPELTTSYEAGVQYYTGNINARATAFIRNGKDIFLFYTDPTTFASRYINGDVQHDYGIETEATIHFTKAFSVALNYTYVDGKITTKEFPGKDTSFFNLYKRPKNILNLFLNYSVTKSLYLSTHLKTVSTAYEPQYMAAPYQLNAYYTLDFFGRFKFNNKYSLFADLQNITDQKYFVTRGFTTKGFNVNGGVQIRL</sequence>
<dbReference type="CDD" id="cd01347">
    <property type="entry name" value="ligand_gated_channel"/>
    <property type="match status" value="1"/>
</dbReference>
<keyword evidence="7 10" id="KW-0472">Membrane</keyword>
<comment type="subcellular location">
    <subcellularLocation>
        <location evidence="1 10">Cell outer membrane</location>
        <topology evidence="1 10">Multi-pass membrane protein</topology>
    </subcellularLocation>
</comment>
<evidence type="ECO:0000256" key="4">
    <source>
        <dbReference type="ARBA" id="ARBA00022692"/>
    </source>
</evidence>
<keyword evidence="4 10" id="KW-0812">Transmembrane</keyword>
<keyword evidence="6 11" id="KW-0798">TonB box</keyword>
<name>A0A5J5IKA0_9BACT</name>
<evidence type="ECO:0000256" key="3">
    <source>
        <dbReference type="ARBA" id="ARBA00022452"/>
    </source>
</evidence>
<evidence type="ECO:0000256" key="5">
    <source>
        <dbReference type="ARBA" id="ARBA00022729"/>
    </source>
</evidence>
<dbReference type="InterPro" id="IPR012910">
    <property type="entry name" value="Plug_dom"/>
</dbReference>
<reference evidence="14 15" key="1">
    <citation type="submission" date="2019-09" db="EMBL/GenBank/DDBJ databases">
        <title>Draft genome sequence of Ginsengibacter sp. BR5-29.</title>
        <authorList>
            <person name="Im W.-T."/>
        </authorList>
    </citation>
    <scope>NUCLEOTIDE SEQUENCE [LARGE SCALE GENOMIC DNA]</scope>
    <source>
        <strain evidence="14 15">BR5-29</strain>
    </source>
</reference>
<evidence type="ECO:0000256" key="8">
    <source>
        <dbReference type="ARBA" id="ARBA00023170"/>
    </source>
</evidence>
<gene>
    <name evidence="14" type="ORF">FW778_11500</name>
</gene>
<dbReference type="GO" id="GO:0015344">
    <property type="term" value="F:siderophore uptake transmembrane transporter activity"/>
    <property type="evidence" value="ECO:0007669"/>
    <property type="project" value="TreeGrafter"/>
</dbReference>
<keyword evidence="15" id="KW-1185">Reference proteome</keyword>
<comment type="caution">
    <text evidence="14">The sequence shown here is derived from an EMBL/GenBank/DDBJ whole genome shotgun (WGS) entry which is preliminary data.</text>
</comment>
<evidence type="ECO:0000256" key="6">
    <source>
        <dbReference type="ARBA" id="ARBA00023077"/>
    </source>
</evidence>
<proteinExistence type="inferred from homology"/>
<protein>
    <submittedName>
        <fullName evidence="14">TonB-dependent receptor</fullName>
    </submittedName>
</protein>
<dbReference type="SUPFAM" id="SSF56935">
    <property type="entry name" value="Porins"/>
    <property type="match status" value="1"/>
</dbReference>
<dbReference type="PANTHER" id="PTHR30069">
    <property type="entry name" value="TONB-DEPENDENT OUTER MEMBRANE RECEPTOR"/>
    <property type="match status" value="1"/>
</dbReference>
<evidence type="ECO:0000313" key="14">
    <source>
        <dbReference type="EMBL" id="KAA9039439.1"/>
    </source>
</evidence>
<keyword evidence="3 10" id="KW-1134">Transmembrane beta strand</keyword>
<evidence type="ECO:0000256" key="10">
    <source>
        <dbReference type="PROSITE-ProRule" id="PRU01360"/>
    </source>
</evidence>
<comment type="similarity">
    <text evidence="10 11">Belongs to the TonB-dependent receptor family.</text>
</comment>
<dbReference type="InterPro" id="IPR036942">
    <property type="entry name" value="Beta-barrel_TonB_sf"/>
</dbReference>
<dbReference type="InterPro" id="IPR000531">
    <property type="entry name" value="Beta-barrel_TonB"/>
</dbReference>
<dbReference type="PANTHER" id="PTHR30069:SF29">
    <property type="entry name" value="HEMOGLOBIN AND HEMOGLOBIN-HAPTOGLOBIN-BINDING PROTEIN 1-RELATED"/>
    <property type="match status" value="1"/>
</dbReference>
<keyword evidence="2 10" id="KW-0813">Transport</keyword>
<dbReference type="Pfam" id="PF00593">
    <property type="entry name" value="TonB_dep_Rec_b-barrel"/>
    <property type="match status" value="1"/>
</dbReference>
<evidence type="ECO:0000256" key="11">
    <source>
        <dbReference type="RuleBase" id="RU003357"/>
    </source>
</evidence>